<proteinExistence type="predicted"/>
<dbReference type="AlphaFoldDB" id="A0A0E9QDY5"/>
<organism evidence="1">
    <name type="scientific">Anguilla anguilla</name>
    <name type="common">European freshwater eel</name>
    <name type="synonym">Muraena anguilla</name>
    <dbReference type="NCBI Taxonomy" id="7936"/>
    <lineage>
        <taxon>Eukaryota</taxon>
        <taxon>Metazoa</taxon>
        <taxon>Chordata</taxon>
        <taxon>Craniata</taxon>
        <taxon>Vertebrata</taxon>
        <taxon>Euteleostomi</taxon>
        <taxon>Actinopterygii</taxon>
        <taxon>Neopterygii</taxon>
        <taxon>Teleostei</taxon>
        <taxon>Anguilliformes</taxon>
        <taxon>Anguillidae</taxon>
        <taxon>Anguilla</taxon>
    </lineage>
</organism>
<dbReference type="EMBL" id="GBXM01093491">
    <property type="protein sequence ID" value="JAH15086.1"/>
    <property type="molecule type" value="Transcribed_RNA"/>
</dbReference>
<reference evidence="1" key="2">
    <citation type="journal article" date="2015" name="Fish Shellfish Immunol.">
        <title>Early steps in the European eel (Anguilla anguilla)-Vibrio vulnificus interaction in the gills: Role of the RtxA13 toxin.</title>
        <authorList>
            <person name="Callol A."/>
            <person name="Pajuelo D."/>
            <person name="Ebbesson L."/>
            <person name="Teles M."/>
            <person name="MacKenzie S."/>
            <person name="Amaro C."/>
        </authorList>
    </citation>
    <scope>NUCLEOTIDE SEQUENCE</scope>
</reference>
<reference evidence="1" key="1">
    <citation type="submission" date="2014-11" db="EMBL/GenBank/DDBJ databases">
        <authorList>
            <person name="Amaro Gonzalez C."/>
        </authorList>
    </citation>
    <scope>NUCLEOTIDE SEQUENCE</scope>
</reference>
<evidence type="ECO:0000313" key="1">
    <source>
        <dbReference type="EMBL" id="JAH15086.1"/>
    </source>
</evidence>
<accession>A0A0E9QDY5</accession>
<sequence>MSIQLDLGQSKTVCLFGIIVLLLDEVPSNELGSICLSLIR</sequence>
<protein>
    <submittedName>
        <fullName evidence="1">Uncharacterized protein</fullName>
    </submittedName>
</protein>
<name>A0A0E9QDY5_ANGAN</name>